<protein>
    <submittedName>
        <fullName evidence="1">Uncharacterized protein</fullName>
    </submittedName>
</protein>
<keyword evidence="2" id="KW-1185">Reference proteome</keyword>
<reference evidence="1" key="1">
    <citation type="submission" date="2023-03" db="EMBL/GenBank/DDBJ databases">
        <authorList>
            <person name="Steffen K."/>
            <person name="Cardenas P."/>
        </authorList>
    </citation>
    <scope>NUCLEOTIDE SEQUENCE</scope>
</reference>
<evidence type="ECO:0000313" key="2">
    <source>
        <dbReference type="Proteomes" id="UP001174909"/>
    </source>
</evidence>
<dbReference type="AlphaFoldDB" id="A0AA35RWR9"/>
<dbReference type="EMBL" id="CASHTH010001687">
    <property type="protein sequence ID" value="CAI8018348.1"/>
    <property type="molecule type" value="Genomic_DNA"/>
</dbReference>
<organism evidence="1 2">
    <name type="scientific">Geodia barretti</name>
    <name type="common">Barrett's horny sponge</name>
    <dbReference type="NCBI Taxonomy" id="519541"/>
    <lineage>
        <taxon>Eukaryota</taxon>
        <taxon>Metazoa</taxon>
        <taxon>Porifera</taxon>
        <taxon>Demospongiae</taxon>
        <taxon>Heteroscleromorpha</taxon>
        <taxon>Tetractinellida</taxon>
        <taxon>Astrophorina</taxon>
        <taxon>Geodiidae</taxon>
        <taxon>Geodia</taxon>
    </lineage>
</organism>
<evidence type="ECO:0000313" key="1">
    <source>
        <dbReference type="EMBL" id="CAI8018348.1"/>
    </source>
</evidence>
<dbReference type="Proteomes" id="UP001174909">
    <property type="component" value="Unassembled WGS sequence"/>
</dbReference>
<sequence length="35" mass="3600">MASARDHALPMAAPFCAAGASRAGTSSRYSQRFVG</sequence>
<gene>
    <name evidence="1" type="ORF">GBAR_LOCUS11126</name>
</gene>
<proteinExistence type="predicted"/>
<accession>A0AA35RWR9</accession>
<comment type="caution">
    <text evidence="1">The sequence shown here is derived from an EMBL/GenBank/DDBJ whole genome shotgun (WGS) entry which is preliminary data.</text>
</comment>
<name>A0AA35RWR9_GEOBA</name>